<dbReference type="Proteomes" id="UP000001194">
    <property type="component" value="Unassembled WGS sequence"/>
</dbReference>
<evidence type="ECO:0000313" key="2">
    <source>
        <dbReference type="EMBL" id="EDR05232.1"/>
    </source>
</evidence>
<accession>B0DJM3</accession>
<keyword evidence="3" id="KW-1185">Reference proteome</keyword>
<dbReference type="Gene3D" id="3.80.10.10">
    <property type="entry name" value="Ribonuclease Inhibitor"/>
    <property type="match status" value="1"/>
</dbReference>
<dbReference type="KEGG" id="lbc:LACBIDRAFT_329924"/>
<dbReference type="SUPFAM" id="SSF52047">
    <property type="entry name" value="RNI-like"/>
    <property type="match status" value="1"/>
</dbReference>
<reference evidence="2 3" key="1">
    <citation type="journal article" date="2008" name="Nature">
        <title>The genome of Laccaria bicolor provides insights into mycorrhizal symbiosis.</title>
        <authorList>
            <person name="Martin F."/>
            <person name="Aerts A."/>
            <person name="Ahren D."/>
            <person name="Brun A."/>
            <person name="Danchin E.G.J."/>
            <person name="Duchaussoy F."/>
            <person name="Gibon J."/>
            <person name="Kohler A."/>
            <person name="Lindquist E."/>
            <person name="Pereda V."/>
            <person name="Salamov A."/>
            <person name="Shapiro H.J."/>
            <person name="Wuyts J."/>
            <person name="Blaudez D."/>
            <person name="Buee M."/>
            <person name="Brokstein P."/>
            <person name="Canbaeck B."/>
            <person name="Cohen D."/>
            <person name="Courty P.E."/>
            <person name="Coutinho P.M."/>
            <person name="Delaruelle C."/>
            <person name="Detter J.C."/>
            <person name="Deveau A."/>
            <person name="DiFazio S."/>
            <person name="Duplessis S."/>
            <person name="Fraissinet-Tachet L."/>
            <person name="Lucic E."/>
            <person name="Frey-Klett P."/>
            <person name="Fourrey C."/>
            <person name="Feussner I."/>
            <person name="Gay G."/>
            <person name="Grimwood J."/>
            <person name="Hoegger P.J."/>
            <person name="Jain P."/>
            <person name="Kilaru S."/>
            <person name="Labbe J."/>
            <person name="Lin Y.C."/>
            <person name="Legue V."/>
            <person name="Le Tacon F."/>
            <person name="Marmeisse R."/>
            <person name="Melayah D."/>
            <person name="Montanini B."/>
            <person name="Muratet M."/>
            <person name="Nehls U."/>
            <person name="Niculita-Hirzel H."/>
            <person name="Oudot-Le Secq M.P."/>
            <person name="Peter M."/>
            <person name="Quesneville H."/>
            <person name="Rajashekar B."/>
            <person name="Reich M."/>
            <person name="Rouhier N."/>
            <person name="Schmutz J."/>
            <person name="Yin T."/>
            <person name="Chalot M."/>
            <person name="Henrissat B."/>
            <person name="Kuees U."/>
            <person name="Lucas S."/>
            <person name="Van de Peer Y."/>
            <person name="Podila G.K."/>
            <person name="Polle A."/>
            <person name="Pukkila P.J."/>
            <person name="Richardson P.M."/>
            <person name="Rouze P."/>
            <person name="Sanders I.R."/>
            <person name="Stajich J.E."/>
            <person name="Tunlid A."/>
            <person name="Tuskan G."/>
            <person name="Grigoriev I.V."/>
        </authorList>
    </citation>
    <scope>NUCLEOTIDE SEQUENCE [LARGE SCALE GENOMIC DNA]</scope>
    <source>
        <strain evidence="3">S238N-H82 / ATCC MYA-4686</strain>
    </source>
</reference>
<dbReference type="EMBL" id="DS547114">
    <property type="protein sequence ID" value="EDR05232.1"/>
    <property type="molecule type" value="Genomic_DNA"/>
</dbReference>
<name>B0DJM3_LACBS</name>
<evidence type="ECO:0000313" key="3">
    <source>
        <dbReference type="Proteomes" id="UP000001194"/>
    </source>
</evidence>
<proteinExistence type="predicted"/>
<protein>
    <submittedName>
        <fullName evidence="2">Predicted protein</fullName>
    </submittedName>
</protein>
<dbReference type="OrthoDB" id="4584900at2759"/>
<dbReference type="InterPro" id="IPR032675">
    <property type="entry name" value="LRR_dom_sf"/>
</dbReference>
<evidence type="ECO:0000256" key="1">
    <source>
        <dbReference type="SAM" id="SignalP"/>
    </source>
</evidence>
<sequence length="820" mass="91529">MRSLLAFFALAVSAGASALVFPAGKPACIAEYCAGNFPDVVQPPAPTPSVPSLLDALTNAERLVRGMPLKAPVRRRSDFVRRSTPSSVPVVQVVKTVTKRGVIEVKNSTGDCLGYTSKNSLSKAQLQFSFIYRELPTRNVRLLCHSWLARCISSRFVTAVAGAVPANIFNVYTNVTTLVRAAESDVWTIDLTTSNLNPQWINSNGYTLHHSKTLDFNHHDVVDNIAMFTTPALICYSRDLQEATPTESKLRIHELSGRTAHRKRDESTFIPRSTICSRKEHPERSKDLMSGNNRIEFSQCCAYKRTRGVREGLGVVTYAWTRFNGGCLSQDCPLPALSLSTRRSSTQSRARPPLLRLSDEILDDLASELDLHEDLINFALDMLVPTSSYPVIPNIEPPASATPASSYGRTSQDKLTSPAISARCIYANGTTTQRLIVFSWCWNTTGPQQRSKPTVLTDHGDAILDIVRQKPTLKHLGLSGCFANHVQSSNVDRTSMSYPLWNISNLTALCLLGDAWVKSGNAAHVSHMFELSPGLEYLEIPLEFHNLAKCRFPCLKKLKLSLQSGATSSIDESRARFLENHPTIEELTWFPIGIPNLAPGSLPILKRLRTSLQVVIALDQLSQDHVIPVEKLVDQVSPQRLTLPMPTPDPPVLCPLECLDVRSVDAQTLASFKTFDRMSLRRLRLHMLGDLHSIHQLAEFFPNITWLSLPAVHLPKDAIHPANEEWFSILSLFPNLEVFRGRGLWTAVDSKKEKMPTAIMQLVQLCPKLRELDHCDFYEKHFAWRRIAIIREGEFGERVRYEVRKPPAKGVFDVTDGAFD</sequence>
<dbReference type="GeneID" id="6079853"/>
<dbReference type="RefSeq" id="XP_001884197.1">
    <property type="nucleotide sequence ID" value="XM_001884162.1"/>
</dbReference>
<gene>
    <name evidence="2" type="ORF">LACBIDRAFT_329924</name>
</gene>
<organism evidence="3">
    <name type="scientific">Laccaria bicolor (strain S238N-H82 / ATCC MYA-4686)</name>
    <name type="common">Bicoloured deceiver</name>
    <name type="synonym">Laccaria laccata var. bicolor</name>
    <dbReference type="NCBI Taxonomy" id="486041"/>
    <lineage>
        <taxon>Eukaryota</taxon>
        <taxon>Fungi</taxon>
        <taxon>Dikarya</taxon>
        <taxon>Basidiomycota</taxon>
        <taxon>Agaricomycotina</taxon>
        <taxon>Agaricomycetes</taxon>
        <taxon>Agaricomycetidae</taxon>
        <taxon>Agaricales</taxon>
        <taxon>Agaricineae</taxon>
        <taxon>Hydnangiaceae</taxon>
        <taxon>Laccaria</taxon>
    </lineage>
</organism>
<dbReference type="InParanoid" id="B0DJM3"/>
<dbReference type="AlphaFoldDB" id="B0DJM3"/>
<keyword evidence="1" id="KW-0732">Signal</keyword>
<feature type="chain" id="PRO_5002749296" evidence="1">
    <location>
        <begin position="19"/>
        <end position="820"/>
    </location>
</feature>
<dbReference type="HOGENOM" id="CLU_344850_0_0_1"/>
<feature type="signal peptide" evidence="1">
    <location>
        <begin position="1"/>
        <end position="18"/>
    </location>
</feature>